<evidence type="ECO:0000256" key="4">
    <source>
        <dbReference type="ARBA" id="ARBA00022807"/>
    </source>
</evidence>
<reference evidence="7 8" key="1">
    <citation type="submission" date="2016-01" db="EMBL/GenBank/DDBJ databases">
        <title>The new phylogeny of the genus Mycobacterium.</title>
        <authorList>
            <person name="Tarcisio F."/>
            <person name="Conor M."/>
            <person name="Antonella G."/>
            <person name="Elisabetta G."/>
            <person name="Giulia F.S."/>
            <person name="Sara T."/>
            <person name="Anna F."/>
            <person name="Clotilde B."/>
            <person name="Roberto B."/>
            <person name="Veronica D.S."/>
            <person name="Fabio R."/>
            <person name="Monica P."/>
            <person name="Olivier J."/>
            <person name="Enrico T."/>
            <person name="Nicola S."/>
        </authorList>
    </citation>
    <scope>NUCLEOTIDE SEQUENCE [LARGE SCALE GENOMIC DNA]</scope>
    <source>
        <strain evidence="7 8">DSM 45166</strain>
    </source>
</reference>
<comment type="similarity">
    <text evidence="1">Belongs to the peptidase C40 family.</text>
</comment>
<dbReference type="GO" id="GO:0006508">
    <property type="term" value="P:proteolysis"/>
    <property type="evidence" value="ECO:0007669"/>
    <property type="project" value="UniProtKB-KW"/>
</dbReference>
<accession>A0A1X1XYK9</accession>
<dbReference type="PANTHER" id="PTHR47359">
    <property type="entry name" value="PEPTIDOGLYCAN DL-ENDOPEPTIDASE CWLO"/>
    <property type="match status" value="1"/>
</dbReference>
<dbReference type="GO" id="GO:0008234">
    <property type="term" value="F:cysteine-type peptidase activity"/>
    <property type="evidence" value="ECO:0007669"/>
    <property type="project" value="UniProtKB-KW"/>
</dbReference>
<dbReference type="InterPro" id="IPR036689">
    <property type="entry name" value="ESAT-6-like_sf"/>
</dbReference>
<dbReference type="InterPro" id="IPR038765">
    <property type="entry name" value="Papain-like_cys_pep_sf"/>
</dbReference>
<evidence type="ECO:0000259" key="6">
    <source>
        <dbReference type="PROSITE" id="PS51935"/>
    </source>
</evidence>
<dbReference type="RefSeq" id="WP_052425486.1">
    <property type="nucleotide sequence ID" value="NZ_LLXQ01000039.1"/>
</dbReference>
<gene>
    <name evidence="7" type="ORF">AWC14_04685</name>
</gene>
<evidence type="ECO:0000256" key="1">
    <source>
        <dbReference type="ARBA" id="ARBA00007074"/>
    </source>
</evidence>
<keyword evidence="8" id="KW-1185">Reference proteome</keyword>
<organism evidence="7 8">
    <name type="scientific">Mycobacterium kyorinense</name>
    <dbReference type="NCBI Taxonomy" id="487514"/>
    <lineage>
        <taxon>Bacteria</taxon>
        <taxon>Bacillati</taxon>
        <taxon>Actinomycetota</taxon>
        <taxon>Actinomycetes</taxon>
        <taxon>Mycobacteriales</taxon>
        <taxon>Mycobacteriaceae</taxon>
        <taxon>Mycobacterium</taxon>
    </lineage>
</organism>
<dbReference type="PANTHER" id="PTHR47359:SF3">
    <property type="entry name" value="NLP_P60 DOMAIN-CONTAINING PROTEIN-RELATED"/>
    <property type="match status" value="1"/>
</dbReference>
<evidence type="ECO:0000313" key="8">
    <source>
        <dbReference type="Proteomes" id="UP000193487"/>
    </source>
</evidence>
<dbReference type="InterPro" id="IPR000064">
    <property type="entry name" value="NLP_P60_dom"/>
</dbReference>
<feature type="region of interest" description="Disordered" evidence="5">
    <location>
        <begin position="170"/>
        <end position="246"/>
    </location>
</feature>
<evidence type="ECO:0000256" key="2">
    <source>
        <dbReference type="ARBA" id="ARBA00022670"/>
    </source>
</evidence>
<dbReference type="Proteomes" id="UP000193487">
    <property type="component" value="Unassembled WGS sequence"/>
</dbReference>
<evidence type="ECO:0000256" key="3">
    <source>
        <dbReference type="ARBA" id="ARBA00022801"/>
    </source>
</evidence>
<dbReference type="InterPro" id="IPR051794">
    <property type="entry name" value="PG_Endopeptidase_C40"/>
</dbReference>
<dbReference type="EMBL" id="LQPE01000114">
    <property type="protein sequence ID" value="ORW03963.1"/>
    <property type="molecule type" value="Genomic_DNA"/>
</dbReference>
<dbReference type="Pfam" id="PF00877">
    <property type="entry name" value="NLPC_P60"/>
    <property type="match status" value="1"/>
</dbReference>
<feature type="domain" description="NlpC/P60" evidence="6">
    <location>
        <begin position="280"/>
        <end position="438"/>
    </location>
</feature>
<feature type="compositionally biased region" description="Low complexity" evidence="5">
    <location>
        <begin position="235"/>
        <end position="246"/>
    </location>
</feature>
<comment type="caution">
    <text evidence="7">The sequence shown here is derived from an EMBL/GenBank/DDBJ whole genome shotgun (WGS) entry which is preliminary data.</text>
</comment>
<keyword evidence="4" id="KW-0788">Thiol protease</keyword>
<protein>
    <recommendedName>
        <fullName evidence="6">NlpC/P60 domain-containing protein</fullName>
    </recommendedName>
</protein>
<keyword evidence="2" id="KW-0645">Protease</keyword>
<sequence>MEPLTFDDVLLYWNADMLHEAFSVASKRGDTMQNFGDNLETIQKFVLGHWEGQAGQAFHDDMGKPRRDIEADGRQSTRVAAAIGRAEGDISRCHAQAKELKAQADENNWTITPNWTLDVGDTAIGRDPVEFAARQQLLQDELDKLHGEADAADQELATAVRAAVGEVQLDEQGRVVGGPPPQAPGQQTPDTVPGPHEGDPGYKTGLTPTLAGSPGDHPPMHVAAGSSDQVRLQDNPPGYNGPAGAPRDAAWQAYLSQQNGSTTGKVDPKTLVLPNPDAVSDPGLKTLGAAAKQQGVSYAWGGGHDPKVTGVTRGHQSTAEEVGRDNIPDQSWTFHDNNRTGFDCSGLARFATESGHGFDMGSGNTVFQERALPGHGAVAVPDSALRPGDIIYYGPPGDSNHVAIYAGNGLMIQAAESGEPVEVSPMRHDTHRNYHIGN</sequence>
<proteinExistence type="inferred from homology"/>
<dbReference type="PROSITE" id="PS51935">
    <property type="entry name" value="NLPC_P60"/>
    <property type="match status" value="1"/>
</dbReference>
<evidence type="ECO:0000256" key="5">
    <source>
        <dbReference type="SAM" id="MobiDB-lite"/>
    </source>
</evidence>
<name>A0A1X1XYK9_9MYCO</name>
<dbReference type="OrthoDB" id="258587at2"/>
<evidence type="ECO:0000313" key="7">
    <source>
        <dbReference type="EMBL" id="ORW03963.1"/>
    </source>
</evidence>
<keyword evidence="3" id="KW-0378">Hydrolase</keyword>
<dbReference type="SUPFAM" id="SSF54001">
    <property type="entry name" value="Cysteine proteinases"/>
    <property type="match status" value="1"/>
</dbReference>
<dbReference type="Gene3D" id="3.90.1720.10">
    <property type="entry name" value="endopeptidase domain like (from Nostoc punctiforme)"/>
    <property type="match status" value="1"/>
</dbReference>
<dbReference type="AlphaFoldDB" id="A0A1X1XYK9"/>
<dbReference type="SUPFAM" id="SSF140453">
    <property type="entry name" value="EsxAB dimer-like"/>
    <property type="match status" value="1"/>
</dbReference>